<reference evidence="2 3" key="1">
    <citation type="submission" date="2020-05" db="EMBL/GenBank/DDBJ databases">
        <title>Identification and distribution of gene clusters putatively required for synthesis of sphingolipid metabolism inhibitors in phylogenetically diverse species of the filamentous fungus Fusarium.</title>
        <authorList>
            <person name="Kim H.-S."/>
            <person name="Busman M."/>
            <person name="Brown D.W."/>
            <person name="Divon H."/>
            <person name="Uhlig S."/>
            <person name="Proctor R.H."/>
        </authorList>
    </citation>
    <scope>NUCLEOTIDE SEQUENCE [LARGE SCALE GENOMIC DNA]</scope>
    <source>
        <strain evidence="2 3">NRRL 20693</strain>
    </source>
</reference>
<evidence type="ECO:0000313" key="2">
    <source>
        <dbReference type="EMBL" id="KAF5658230.1"/>
    </source>
</evidence>
<name>A0A8H5SWA9_FUSHE</name>
<dbReference type="AlphaFoldDB" id="A0A8H5SWA9"/>
<dbReference type="Proteomes" id="UP000567885">
    <property type="component" value="Unassembled WGS sequence"/>
</dbReference>
<organism evidence="2 3">
    <name type="scientific">Fusarium heterosporum</name>
    <dbReference type="NCBI Taxonomy" id="42747"/>
    <lineage>
        <taxon>Eukaryota</taxon>
        <taxon>Fungi</taxon>
        <taxon>Dikarya</taxon>
        <taxon>Ascomycota</taxon>
        <taxon>Pezizomycotina</taxon>
        <taxon>Sordariomycetes</taxon>
        <taxon>Hypocreomycetidae</taxon>
        <taxon>Hypocreales</taxon>
        <taxon>Nectriaceae</taxon>
        <taxon>Fusarium</taxon>
        <taxon>Fusarium heterosporum species complex</taxon>
    </lineage>
</organism>
<accession>A0A8H5SWA9</accession>
<dbReference type="EMBL" id="JAAGWQ010000248">
    <property type="protein sequence ID" value="KAF5658230.1"/>
    <property type="molecule type" value="Genomic_DNA"/>
</dbReference>
<protein>
    <submittedName>
        <fullName evidence="2">Uncharacterized protein</fullName>
    </submittedName>
</protein>
<evidence type="ECO:0000256" key="1">
    <source>
        <dbReference type="SAM" id="MobiDB-lite"/>
    </source>
</evidence>
<comment type="caution">
    <text evidence="2">The sequence shown here is derived from an EMBL/GenBank/DDBJ whole genome shotgun (WGS) entry which is preliminary data.</text>
</comment>
<sequence>MAQDQQRSDSPTLPIQCSPLPLSKSIISPVENLADNADIPNITPIGSPVISYGSTPPIPIKTEGSHQRRTTVPDYFTPPNTTFHDFEALPADDGVFDMTDLIDETNPEDTIQHISAQHEYLDGYGSLLAQEIPDCLLQISDSDFSLITEEVMEGQIQQPID</sequence>
<evidence type="ECO:0000313" key="3">
    <source>
        <dbReference type="Proteomes" id="UP000567885"/>
    </source>
</evidence>
<feature type="region of interest" description="Disordered" evidence="1">
    <location>
        <begin position="53"/>
        <end position="72"/>
    </location>
</feature>
<keyword evidence="3" id="KW-1185">Reference proteome</keyword>
<proteinExistence type="predicted"/>
<gene>
    <name evidence="2" type="ORF">FHETE_9990</name>
</gene>